<proteinExistence type="predicted"/>
<keyword evidence="5" id="KW-0560">Oxidoreductase</keyword>
<organism evidence="9">
    <name type="scientific">viral metagenome</name>
    <dbReference type="NCBI Taxonomy" id="1070528"/>
    <lineage>
        <taxon>unclassified sequences</taxon>
        <taxon>metagenomes</taxon>
        <taxon>organismal metagenomes</taxon>
    </lineage>
</organism>
<feature type="transmembrane region" description="Helical" evidence="7">
    <location>
        <begin position="113"/>
        <end position="131"/>
    </location>
</feature>
<dbReference type="GO" id="GO:0050660">
    <property type="term" value="F:flavin adenine dinucleotide binding"/>
    <property type="evidence" value="ECO:0007669"/>
    <property type="project" value="TreeGrafter"/>
</dbReference>
<dbReference type="AlphaFoldDB" id="A0A6C0LTZ9"/>
<dbReference type="Pfam" id="PF04777">
    <property type="entry name" value="Evr1_Alr"/>
    <property type="match status" value="1"/>
</dbReference>
<evidence type="ECO:0000256" key="1">
    <source>
        <dbReference type="ARBA" id="ARBA00001974"/>
    </source>
</evidence>
<dbReference type="SUPFAM" id="SSF69000">
    <property type="entry name" value="FAD-dependent thiol oxidase"/>
    <property type="match status" value="1"/>
</dbReference>
<evidence type="ECO:0000256" key="5">
    <source>
        <dbReference type="ARBA" id="ARBA00023002"/>
    </source>
</evidence>
<keyword evidence="4" id="KW-0274">FAD</keyword>
<dbReference type="PROSITE" id="PS51324">
    <property type="entry name" value="ERV_ALR"/>
    <property type="match status" value="1"/>
</dbReference>
<dbReference type="PANTHER" id="PTHR12645">
    <property type="entry name" value="ALR/ERV"/>
    <property type="match status" value="1"/>
</dbReference>
<dbReference type="PANTHER" id="PTHR12645:SF0">
    <property type="entry name" value="FAD-LINKED SULFHYDRYL OXIDASE ALR"/>
    <property type="match status" value="1"/>
</dbReference>
<evidence type="ECO:0000256" key="3">
    <source>
        <dbReference type="ARBA" id="ARBA00022630"/>
    </source>
</evidence>
<comment type="cofactor">
    <cofactor evidence="1">
        <name>FAD</name>
        <dbReference type="ChEBI" id="CHEBI:57692"/>
    </cofactor>
</comment>
<keyword evidence="6" id="KW-1015">Disulfide bond</keyword>
<evidence type="ECO:0000259" key="8">
    <source>
        <dbReference type="PROSITE" id="PS51324"/>
    </source>
</evidence>
<feature type="domain" description="ERV/ALR sulfhydryl oxidase" evidence="8">
    <location>
        <begin position="1"/>
        <end position="103"/>
    </location>
</feature>
<accession>A0A6C0LTZ9</accession>
<dbReference type="InterPro" id="IPR017905">
    <property type="entry name" value="ERV/ALR_sulphydryl_oxidase"/>
</dbReference>
<sequence>MLPKIWGKYAWNFIHLVTLSYPDNPTCEDKRQYYIFFTSLKNVLPCAKCKFNMEKHLKKFPLTDEILSSKQNLIKWAIDLHNVVNYYTGKTMLTHDEALNEIYNLTNPPKSNYYIYIIIIIIVLIILYLLIKN</sequence>
<dbReference type="GO" id="GO:0016971">
    <property type="term" value="F:flavin-dependent sulfhydryl oxidase activity"/>
    <property type="evidence" value="ECO:0007669"/>
    <property type="project" value="InterPro"/>
</dbReference>
<dbReference type="GO" id="GO:0005739">
    <property type="term" value="C:mitochondrion"/>
    <property type="evidence" value="ECO:0007669"/>
    <property type="project" value="TreeGrafter"/>
</dbReference>
<reference evidence="9" key="1">
    <citation type="journal article" date="2020" name="Nature">
        <title>Giant virus diversity and host interactions through global metagenomics.</title>
        <authorList>
            <person name="Schulz F."/>
            <person name="Roux S."/>
            <person name="Paez-Espino D."/>
            <person name="Jungbluth S."/>
            <person name="Walsh D.A."/>
            <person name="Denef V.J."/>
            <person name="McMahon K.D."/>
            <person name="Konstantinidis K.T."/>
            <person name="Eloe-Fadrosh E.A."/>
            <person name="Kyrpides N.C."/>
            <person name="Woyke T."/>
        </authorList>
    </citation>
    <scope>NUCLEOTIDE SEQUENCE</scope>
    <source>
        <strain evidence="9">GVMAG-S-1014582-52</strain>
    </source>
</reference>
<keyword evidence="3" id="KW-0285">Flavoprotein</keyword>
<evidence type="ECO:0000313" key="9">
    <source>
        <dbReference type="EMBL" id="QHU33241.1"/>
    </source>
</evidence>
<dbReference type="InterPro" id="IPR036774">
    <property type="entry name" value="ERV/ALR_sulphydryl_oxid_sf"/>
</dbReference>
<name>A0A6C0LTZ9_9ZZZZ</name>
<evidence type="ECO:0000256" key="4">
    <source>
        <dbReference type="ARBA" id="ARBA00022827"/>
    </source>
</evidence>
<evidence type="ECO:0000256" key="6">
    <source>
        <dbReference type="ARBA" id="ARBA00023157"/>
    </source>
</evidence>
<dbReference type="InterPro" id="IPR039799">
    <property type="entry name" value="ALR/ERV"/>
</dbReference>
<dbReference type="Gene3D" id="1.20.120.310">
    <property type="entry name" value="ERV/ALR sulfhydryl oxidase domain"/>
    <property type="match status" value="1"/>
</dbReference>
<keyword evidence="7" id="KW-0812">Transmembrane</keyword>
<keyword evidence="7" id="KW-0472">Membrane</keyword>
<protein>
    <recommendedName>
        <fullName evidence="2">thiol oxidase</fullName>
        <ecNumber evidence="2">1.8.3.2</ecNumber>
    </recommendedName>
</protein>
<dbReference type="EMBL" id="MN740556">
    <property type="protein sequence ID" value="QHU33241.1"/>
    <property type="molecule type" value="Genomic_DNA"/>
</dbReference>
<dbReference type="EC" id="1.8.3.2" evidence="2"/>
<keyword evidence="7" id="KW-1133">Transmembrane helix</keyword>
<evidence type="ECO:0000256" key="2">
    <source>
        <dbReference type="ARBA" id="ARBA00012512"/>
    </source>
</evidence>
<evidence type="ECO:0000256" key="7">
    <source>
        <dbReference type="SAM" id="Phobius"/>
    </source>
</evidence>